<dbReference type="AlphaFoldDB" id="A0A409WDG4"/>
<dbReference type="Proteomes" id="UP000283269">
    <property type="component" value="Unassembled WGS sequence"/>
</dbReference>
<evidence type="ECO:0000313" key="2">
    <source>
        <dbReference type="Proteomes" id="UP000283269"/>
    </source>
</evidence>
<keyword evidence="2" id="KW-1185">Reference proteome</keyword>
<comment type="caution">
    <text evidence="1">The sequence shown here is derived from an EMBL/GenBank/DDBJ whole genome shotgun (WGS) entry which is preliminary data.</text>
</comment>
<proteinExistence type="predicted"/>
<evidence type="ECO:0000313" key="1">
    <source>
        <dbReference type="EMBL" id="PPQ76557.1"/>
    </source>
</evidence>
<accession>A0A409WDG4</accession>
<sequence length="234" mass="26575">MTHHCHVGLLVTPTTPPCLLHHHHPAAAVALAPLPRRCRLEPGTHQPNSTCITPPPTEAMHDDNVSIYDGDDTGHAYAVQQQQQQWIRIKRGNEAKRGGTRGGDANEAATPCRRHYDDSVYNGGHNTYQRRRRAQHIPRHVPTTTTHTACTATCTNDNDNDAHSTYRDTYQRQRRTQHVPRHVPVTTTTMRMAHTATRTDDNDDMHGMYHDTYDVNGSTHDGHDNTYIRWPRRP</sequence>
<name>A0A409WDG4_PSICY</name>
<gene>
    <name evidence="1" type="ORF">CVT25_007098</name>
</gene>
<organism evidence="1 2">
    <name type="scientific">Psilocybe cyanescens</name>
    <dbReference type="NCBI Taxonomy" id="93625"/>
    <lineage>
        <taxon>Eukaryota</taxon>
        <taxon>Fungi</taxon>
        <taxon>Dikarya</taxon>
        <taxon>Basidiomycota</taxon>
        <taxon>Agaricomycotina</taxon>
        <taxon>Agaricomycetes</taxon>
        <taxon>Agaricomycetidae</taxon>
        <taxon>Agaricales</taxon>
        <taxon>Agaricineae</taxon>
        <taxon>Strophariaceae</taxon>
        <taxon>Psilocybe</taxon>
    </lineage>
</organism>
<dbReference type="EMBL" id="NHYD01003497">
    <property type="protein sequence ID" value="PPQ76557.1"/>
    <property type="molecule type" value="Genomic_DNA"/>
</dbReference>
<protein>
    <submittedName>
        <fullName evidence="1">Uncharacterized protein</fullName>
    </submittedName>
</protein>
<dbReference type="InParanoid" id="A0A409WDG4"/>
<reference evidence="1 2" key="1">
    <citation type="journal article" date="2018" name="Evol. Lett.">
        <title>Horizontal gene cluster transfer increased hallucinogenic mushroom diversity.</title>
        <authorList>
            <person name="Reynolds H.T."/>
            <person name="Vijayakumar V."/>
            <person name="Gluck-Thaler E."/>
            <person name="Korotkin H.B."/>
            <person name="Matheny P.B."/>
            <person name="Slot J.C."/>
        </authorList>
    </citation>
    <scope>NUCLEOTIDE SEQUENCE [LARGE SCALE GENOMIC DNA]</scope>
    <source>
        <strain evidence="1 2">2631</strain>
    </source>
</reference>